<dbReference type="PANTHER" id="PTHR43798">
    <property type="entry name" value="MONOACYLGLYCEROL LIPASE"/>
    <property type="match status" value="1"/>
</dbReference>
<dbReference type="EMBL" id="JACHJP010000017">
    <property type="protein sequence ID" value="MBB4920817.1"/>
    <property type="molecule type" value="Genomic_DNA"/>
</dbReference>
<dbReference type="InterPro" id="IPR050266">
    <property type="entry name" value="AB_hydrolase_sf"/>
</dbReference>
<evidence type="ECO:0000313" key="2">
    <source>
        <dbReference type="EMBL" id="MBB4920817.1"/>
    </source>
</evidence>
<dbReference type="GO" id="GO:0003824">
    <property type="term" value="F:catalytic activity"/>
    <property type="evidence" value="ECO:0007669"/>
    <property type="project" value="UniProtKB-ARBA"/>
</dbReference>
<protein>
    <submittedName>
        <fullName evidence="2">Pimeloyl-ACP methyl ester carboxylesterase</fullName>
    </submittedName>
</protein>
<name>A0A7W7VS62_9ACTN</name>
<gene>
    <name evidence="2" type="ORF">FHS44_007969</name>
</gene>
<proteinExistence type="predicted"/>
<comment type="caution">
    <text evidence="2">The sequence shown here is derived from an EMBL/GenBank/DDBJ whole genome shotgun (WGS) entry which is preliminary data.</text>
</comment>
<dbReference type="RefSeq" id="WP_184725476.1">
    <property type="nucleotide sequence ID" value="NZ_JACHJP010000017.1"/>
</dbReference>
<dbReference type="AlphaFoldDB" id="A0A7W7VS62"/>
<dbReference type="Gene3D" id="3.40.50.1820">
    <property type="entry name" value="alpha/beta hydrolase"/>
    <property type="match status" value="1"/>
</dbReference>
<reference evidence="2 3" key="1">
    <citation type="submission" date="2020-08" db="EMBL/GenBank/DDBJ databases">
        <title>Genomic Encyclopedia of Type Strains, Phase III (KMG-III): the genomes of soil and plant-associated and newly described type strains.</title>
        <authorList>
            <person name="Whitman W."/>
        </authorList>
    </citation>
    <scope>NUCLEOTIDE SEQUENCE [LARGE SCALE GENOMIC DNA]</scope>
    <source>
        <strain evidence="2 3">CECT 8840</strain>
    </source>
</reference>
<sequence>MRGLPGRAVTRDGRGLYYVRGPGPAGGGAPTVVFEAGLGSTRSGWALVERAVARRAPTVVYDRANLGRSDRDSQPRHLGRLADDLVDLLVHLGAERYVLVGTSWGGPVIRIAAAAVPGLVHGLVLVDPSDEGYDGHFSPTVRRAERVSLAVMRLLARAGLLRTAMKPLVRALPPDARADVLAEESTPAAVEGRAAELGSVAEDLGALRDDPPELGDIPVTIISGARNGGMGARVRRGLNAAHARRAGLSPYGRHVLARRSGHLVVLTEPNLVTEEIERLLP</sequence>
<dbReference type="InterPro" id="IPR029058">
    <property type="entry name" value="AB_hydrolase_fold"/>
</dbReference>
<dbReference type="Pfam" id="PF00561">
    <property type="entry name" value="Abhydrolase_1"/>
    <property type="match status" value="1"/>
</dbReference>
<dbReference type="Proteomes" id="UP000552644">
    <property type="component" value="Unassembled WGS sequence"/>
</dbReference>
<dbReference type="SUPFAM" id="SSF53474">
    <property type="entry name" value="alpha/beta-Hydrolases"/>
    <property type="match status" value="1"/>
</dbReference>
<dbReference type="InterPro" id="IPR000073">
    <property type="entry name" value="AB_hydrolase_1"/>
</dbReference>
<evidence type="ECO:0000313" key="3">
    <source>
        <dbReference type="Proteomes" id="UP000552644"/>
    </source>
</evidence>
<keyword evidence="3" id="KW-1185">Reference proteome</keyword>
<feature type="domain" description="AB hydrolase-1" evidence="1">
    <location>
        <begin position="30"/>
        <end position="129"/>
    </location>
</feature>
<accession>A0A7W7VS62</accession>
<organism evidence="2 3">
    <name type="scientific">Streptosporangium saharense</name>
    <dbReference type="NCBI Taxonomy" id="1706840"/>
    <lineage>
        <taxon>Bacteria</taxon>
        <taxon>Bacillati</taxon>
        <taxon>Actinomycetota</taxon>
        <taxon>Actinomycetes</taxon>
        <taxon>Streptosporangiales</taxon>
        <taxon>Streptosporangiaceae</taxon>
        <taxon>Streptosporangium</taxon>
    </lineage>
</organism>
<evidence type="ECO:0000259" key="1">
    <source>
        <dbReference type="Pfam" id="PF00561"/>
    </source>
</evidence>